<evidence type="ECO:0000259" key="1">
    <source>
        <dbReference type="Pfam" id="PF18914"/>
    </source>
</evidence>
<dbReference type="Pfam" id="PF18914">
    <property type="entry name" value="DUF5666"/>
    <property type="match status" value="2"/>
</dbReference>
<sequence length="432" mass="45380">MKIKGFALTAIALSVVVGLSACGGGDSSSTTSATSTTTTTGPITAFGSIFVNSTEFDTSSANITIDGVAATEVDLKVGMIVSVQNDGTNKAMDVSFNDEVEGIVTSIIDVTNGQVEVMGQTITIDDNTIFDSNVVDILDLSMVKEGNVIEVSGYSDGMGTITATRIEVKATAYTIGEELEVKGIVANYTPDIGSGTFQIGGLTVFYADENILPTGFGDGMYVEVESMEALNDLGQLVASKVSPMSTDMENDDYELKGMIMEISGVDLLDGTIKINNKTFIIDANTQFTGADTSKFIVGALVEVEAYKNVDGDLVAKTVEFEDKMGMVNAPLKGKVVTVDITDVNIGTITLDDINQSVVLVNNDTIMKDNSAADIQAFNLQDIAVDNYLMIKVTETISAIDNSTILTATKLTRKNVPAAMPETPTPGAGTGPV</sequence>
<dbReference type="AlphaFoldDB" id="A0A3B1ACZ7"/>
<protein>
    <recommendedName>
        <fullName evidence="1">DUF5666 domain-containing protein</fullName>
    </recommendedName>
</protein>
<accession>A0A3B1ACZ7</accession>
<feature type="non-terminal residue" evidence="2">
    <location>
        <position position="432"/>
    </location>
</feature>
<dbReference type="EMBL" id="UOFS01000025">
    <property type="protein sequence ID" value="VAW96169.1"/>
    <property type="molecule type" value="Genomic_DNA"/>
</dbReference>
<proteinExistence type="predicted"/>
<organism evidence="2">
    <name type="scientific">hydrothermal vent metagenome</name>
    <dbReference type="NCBI Taxonomy" id="652676"/>
    <lineage>
        <taxon>unclassified sequences</taxon>
        <taxon>metagenomes</taxon>
        <taxon>ecological metagenomes</taxon>
    </lineage>
</organism>
<feature type="domain" description="DUF5666" evidence="1">
    <location>
        <begin position="101"/>
        <end position="167"/>
    </location>
</feature>
<dbReference type="InterPro" id="IPR043724">
    <property type="entry name" value="DUF5666"/>
</dbReference>
<evidence type="ECO:0000313" key="2">
    <source>
        <dbReference type="EMBL" id="VAW96169.1"/>
    </source>
</evidence>
<gene>
    <name evidence="2" type="ORF">MNBD_GAMMA22-872</name>
</gene>
<feature type="domain" description="DUF5666" evidence="1">
    <location>
        <begin position="261"/>
        <end position="319"/>
    </location>
</feature>
<reference evidence="2" key="1">
    <citation type="submission" date="2018-06" db="EMBL/GenBank/DDBJ databases">
        <authorList>
            <person name="Zhirakovskaya E."/>
        </authorList>
    </citation>
    <scope>NUCLEOTIDE SEQUENCE</scope>
</reference>
<name>A0A3B1ACZ7_9ZZZZ</name>
<dbReference type="PROSITE" id="PS51257">
    <property type="entry name" value="PROKAR_LIPOPROTEIN"/>
    <property type="match status" value="1"/>
</dbReference>